<protein>
    <submittedName>
        <fullName evidence="4">ADP-ribosylation/Crystallin J1</fullName>
    </submittedName>
    <submittedName>
        <fullName evidence="5">ADP-ribosylglycohydrolase family protein</fullName>
    </submittedName>
</protein>
<keyword evidence="3" id="KW-0460">Magnesium</keyword>
<dbReference type="AlphaFoldDB" id="A0A060UYR6"/>
<dbReference type="GO" id="GO:0046872">
    <property type="term" value="F:metal ion binding"/>
    <property type="evidence" value="ECO:0007669"/>
    <property type="project" value="UniProtKB-KW"/>
</dbReference>
<sequence>MQRVAGAVMGALIGDALALGCHWYYDLAELRRECGPWITDYLTPRSGRYHSGLLAGDISQTGLLLVMQMESLVHCAGYVEKDFTQRLDTELFPHLDGTPMQGPGGYTNQSIREAWRKRVPEHHPWGECAGDADTTEGAERAIAIAAFYALRPKKMAEAVCSNIALTQRDPAIVAMSVAFSAVLAQLVSGAALTPQIGATLMAQVRSGALPFHTVTQGHLQPPPQGAERTQAGRFTSPDALLTAGYAALAAADPDIVIEPAWKVSLVYGMPCAIYHQLPAAYYLAGRFREDYESAVLHAINGGGQNMSRAMLTGALVGAQVGLEGIPRRFITGLRDAQRYLALAAELEQSAARPVTRTAATGASATSRSSTG</sequence>
<dbReference type="RefSeq" id="WP_051984912.1">
    <property type="nucleotide sequence ID" value="NZ_CCCS020000052.1"/>
</dbReference>
<gene>
    <name evidence="5" type="ORF">AFERRI_20881</name>
    <name evidence="4" type="ORF">AFERRI_560173</name>
</gene>
<dbReference type="Pfam" id="PF03747">
    <property type="entry name" value="ADP_ribosyl_GH"/>
    <property type="match status" value="1"/>
</dbReference>
<keyword evidence="2" id="KW-0378">Hydrolase</keyword>
<reference evidence="4" key="2">
    <citation type="submission" date="2014-07" db="EMBL/GenBank/DDBJ databases">
        <title>Initial genome analysis of the psychrotolerant acidophile Acidithiobacillus ferrivorans CF27: insights into iron and sulfur oxidation pathways and into biofilm formation.</title>
        <authorList>
            <person name="Talla E."/>
            <person name="Hedrich S."/>
            <person name="Mangenot S."/>
            <person name="Ji B."/>
            <person name="Johnson D.B."/>
            <person name="Barbe V."/>
            <person name="Bonnefoy V."/>
        </authorList>
    </citation>
    <scope>NUCLEOTIDE SEQUENCE [LARGE SCALE GENOMIC DNA]</scope>
    <source>
        <strain evidence="4">CF27</strain>
    </source>
</reference>
<evidence type="ECO:0000256" key="3">
    <source>
        <dbReference type="PIRSR" id="PIRSR605502-1"/>
    </source>
</evidence>
<dbReference type="Gene3D" id="1.10.4080.10">
    <property type="entry name" value="ADP-ribosylation/Crystallin J1"/>
    <property type="match status" value="1"/>
</dbReference>
<dbReference type="EMBL" id="LT841305">
    <property type="protein sequence ID" value="SMH66092.1"/>
    <property type="molecule type" value="Genomic_DNA"/>
</dbReference>
<organism evidence="4">
    <name type="scientific">Acidithiobacillus ferrivorans</name>
    <dbReference type="NCBI Taxonomy" id="160808"/>
    <lineage>
        <taxon>Bacteria</taxon>
        <taxon>Pseudomonadati</taxon>
        <taxon>Pseudomonadota</taxon>
        <taxon>Acidithiobacillia</taxon>
        <taxon>Acidithiobacillales</taxon>
        <taxon>Acidithiobacillaceae</taxon>
        <taxon>Acidithiobacillus</taxon>
    </lineage>
</organism>
<dbReference type="InterPro" id="IPR005502">
    <property type="entry name" value="Ribosyl_crysJ1"/>
</dbReference>
<accession>A0A060UYR6</accession>
<dbReference type="EMBL" id="CCCS020000052">
    <property type="protein sequence ID" value="CDQ11624.1"/>
    <property type="molecule type" value="Genomic_DNA"/>
</dbReference>
<comment type="similarity">
    <text evidence="1">Belongs to the ADP-ribosylglycohydrolase family.</text>
</comment>
<keyword evidence="3" id="KW-0479">Metal-binding</keyword>
<feature type="binding site" evidence="3">
    <location>
        <position position="307"/>
    </location>
    <ligand>
        <name>Mg(2+)</name>
        <dbReference type="ChEBI" id="CHEBI:18420"/>
        <label>1</label>
    </ligand>
</feature>
<dbReference type="GO" id="GO:0016787">
    <property type="term" value="F:hydrolase activity"/>
    <property type="evidence" value="ECO:0007669"/>
    <property type="project" value="UniProtKB-KW"/>
</dbReference>
<evidence type="ECO:0000313" key="6">
    <source>
        <dbReference type="Proteomes" id="UP000193925"/>
    </source>
</evidence>
<dbReference type="SUPFAM" id="SSF101478">
    <property type="entry name" value="ADP-ribosylglycohydrolase"/>
    <property type="match status" value="1"/>
</dbReference>
<keyword evidence="6" id="KW-1185">Reference proteome</keyword>
<dbReference type="PANTHER" id="PTHR16222">
    <property type="entry name" value="ADP-RIBOSYLGLYCOHYDROLASE"/>
    <property type="match status" value="1"/>
</dbReference>
<evidence type="ECO:0000313" key="5">
    <source>
        <dbReference type="EMBL" id="SMH66092.1"/>
    </source>
</evidence>
<evidence type="ECO:0000313" key="4">
    <source>
        <dbReference type="EMBL" id="CDQ11624.1"/>
    </source>
</evidence>
<dbReference type="InterPro" id="IPR050792">
    <property type="entry name" value="ADP-ribosylglycohydrolase"/>
</dbReference>
<reference evidence="5 6" key="3">
    <citation type="submission" date="2017-03" db="EMBL/GenBank/DDBJ databases">
        <authorList>
            <person name="Regsiter A."/>
            <person name="William W."/>
        </authorList>
    </citation>
    <scope>NUCLEOTIDE SEQUENCE [LARGE SCALE GENOMIC DNA]</scope>
    <source>
        <strain evidence="5">PRJEB5721</strain>
    </source>
</reference>
<evidence type="ECO:0000256" key="1">
    <source>
        <dbReference type="ARBA" id="ARBA00010702"/>
    </source>
</evidence>
<dbReference type="InterPro" id="IPR036705">
    <property type="entry name" value="Ribosyl_crysJ1_sf"/>
</dbReference>
<evidence type="ECO:0000256" key="2">
    <source>
        <dbReference type="ARBA" id="ARBA00022801"/>
    </source>
</evidence>
<feature type="binding site" evidence="3">
    <location>
        <position position="59"/>
    </location>
    <ligand>
        <name>Mg(2+)</name>
        <dbReference type="ChEBI" id="CHEBI:18420"/>
        <label>1</label>
    </ligand>
</feature>
<dbReference type="PANTHER" id="PTHR16222:SF24">
    <property type="entry name" value="ADP-RIBOSYLHYDROLASE ARH3"/>
    <property type="match status" value="1"/>
</dbReference>
<reference evidence="4" key="1">
    <citation type="submission" date="2014-03" db="EMBL/GenBank/DDBJ databases">
        <authorList>
            <person name="Genoscope - CEA"/>
        </authorList>
    </citation>
    <scope>NUCLEOTIDE SEQUENCE [LARGE SCALE GENOMIC DNA]</scope>
    <source>
        <strain evidence="4">CF27</strain>
    </source>
</reference>
<comment type="cofactor">
    <cofactor evidence="3">
        <name>Mg(2+)</name>
        <dbReference type="ChEBI" id="CHEBI:18420"/>
    </cofactor>
    <text evidence="3">Binds 2 magnesium ions per subunit.</text>
</comment>
<proteinExistence type="inferred from homology"/>
<name>A0A060UYR6_9PROT</name>
<dbReference type="Proteomes" id="UP000193925">
    <property type="component" value="Chromosome AFERRI"/>
</dbReference>